<dbReference type="SUPFAM" id="SSF50129">
    <property type="entry name" value="GroES-like"/>
    <property type="match status" value="1"/>
</dbReference>
<dbReference type="OrthoDB" id="9797931at2"/>
<dbReference type="GO" id="GO:0046872">
    <property type="term" value="F:metal ion binding"/>
    <property type="evidence" value="ECO:0007669"/>
    <property type="project" value="UniProtKB-KW"/>
</dbReference>
<dbReference type="Pfam" id="PF00107">
    <property type="entry name" value="ADH_zinc_N"/>
    <property type="match status" value="1"/>
</dbReference>
<dbReference type="RefSeq" id="WP_096800666.1">
    <property type="nucleotide sequence ID" value="NZ_CP023564.1"/>
</dbReference>
<protein>
    <submittedName>
        <fullName evidence="7">L-idonate 5-dehydrogenase</fullName>
    </submittedName>
</protein>
<keyword evidence="5" id="KW-0560">Oxidoreductase</keyword>
<evidence type="ECO:0000256" key="2">
    <source>
        <dbReference type="ARBA" id="ARBA00008072"/>
    </source>
</evidence>
<dbReference type="SUPFAM" id="SSF51735">
    <property type="entry name" value="NAD(P)-binding Rossmann-fold domains"/>
    <property type="match status" value="1"/>
</dbReference>
<organism evidence="7 8">
    <name type="scientific">Brachybacterium ginsengisoli</name>
    <dbReference type="NCBI Taxonomy" id="1331682"/>
    <lineage>
        <taxon>Bacteria</taxon>
        <taxon>Bacillati</taxon>
        <taxon>Actinomycetota</taxon>
        <taxon>Actinomycetes</taxon>
        <taxon>Micrococcales</taxon>
        <taxon>Dermabacteraceae</taxon>
        <taxon>Brachybacterium</taxon>
    </lineage>
</organism>
<dbReference type="InterPro" id="IPR036291">
    <property type="entry name" value="NAD(P)-bd_dom_sf"/>
</dbReference>
<dbReference type="Pfam" id="PF08240">
    <property type="entry name" value="ADH_N"/>
    <property type="match status" value="1"/>
</dbReference>
<gene>
    <name evidence="7" type="ORF">CFK41_16540</name>
</gene>
<dbReference type="KEGG" id="bgg:CFK41_16540"/>
<comment type="cofactor">
    <cofactor evidence="1">
        <name>Zn(2+)</name>
        <dbReference type="ChEBI" id="CHEBI:29105"/>
    </cofactor>
</comment>
<feature type="domain" description="Enoyl reductase (ER)" evidence="6">
    <location>
        <begin position="7"/>
        <end position="332"/>
    </location>
</feature>
<keyword evidence="8" id="KW-1185">Reference proteome</keyword>
<reference evidence="7 8" key="1">
    <citation type="journal article" date="2014" name="Int. J. Syst. Evol. Microbiol.">
        <title>Brachybacterium ginsengisoli sp. nov., isolated from soil of a ginseng field.</title>
        <authorList>
            <person name="Hoang V.A."/>
            <person name="Kim Y.J."/>
            <person name="Nguyen N.L."/>
            <person name="Yang D.C."/>
        </authorList>
    </citation>
    <scope>NUCLEOTIDE SEQUENCE [LARGE SCALE GENOMIC DNA]</scope>
    <source>
        <strain evidence="7 8">DCY80</strain>
    </source>
</reference>
<sequence>MKQLAIHAAEDIRWEDAAEVEPGPDQVRLRVRYVGICGSDLHYYFHGANGAFVITEPLTPGHELSAVVDLDPSGEYAPGTPVTVHPARYGTSRPGIEDRPHLWPGGDYLGSASVTPHKQGAAAEHLVVERSTLRRLPESLPLERGALAEPFAVALHAVTIAGDVTGKTCLVLGAGPIGLLAVAALLHRGAASVDVTDVRPEPLERAAALGAERTILVTEDSPETSAYDVVLECSAAPVSLSSGVQAVRPAGIIVQVAILPDAEIPVNLAALVAKEVQLRGTQRFDTEIDEAIELLAEDARFDAVITQTIPAAEAVTAFDTARDASRSAKVLLEL</sequence>
<dbReference type="GO" id="GO:0016491">
    <property type="term" value="F:oxidoreductase activity"/>
    <property type="evidence" value="ECO:0007669"/>
    <property type="project" value="UniProtKB-KW"/>
</dbReference>
<accession>A0A291H1G9</accession>
<dbReference type="Gene3D" id="3.90.180.10">
    <property type="entry name" value="Medium-chain alcohol dehydrogenases, catalytic domain"/>
    <property type="match status" value="1"/>
</dbReference>
<evidence type="ECO:0000256" key="3">
    <source>
        <dbReference type="ARBA" id="ARBA00022723"/>
    </source>
</evidence>
<dbReference type="InterPro" id="IPR013154">
    <property type="entry name" value="ADH-like_N"/>
</dbReference>
<dbReference type="InterPro" id="IPR013149">
    <property type="entry name" value="ADH-like_C"/>
</dbReference>
<dbReference type="PANTHER" id="PTHR43161">
    <property type="entry name" value="SORBITOL DEHYDROGENASE"/>
    <property type="match status" value="1"/>
</dbReference>
<dbReference type="CDD" id="cd08232">
    <property type="entry name" value="idonate-5-DH"/>
    <property type="match status" value="1"/>
</dbReference>
<proteinExistence type="inferred from homology"/>
<dbReference type="InterPro" id="IPR020843">
    <property type="entry name" value="ER"/>
</dbReference>
<dbReference type="InterPro" id="IPR011032">
    <property type="entry name" value="GroES-like_sf"/>
</dbReference>
<dbReference type="Gene3D" id="3.40.50.720">
    <property type="entry name" value="NAD(P)-binding Rossmann-like Domain"/>
    <property type="match status" value="1"/>
</dbReference>
<evidence type="ECO:0000259" key="6">
    <source>
        <dbReference type="SMART" id="SM00829"/>
    </source>
</evidence>
<dbReference type="EMBL" id="CP023564">
    <property type="protein sequence ID" value="ATG56206.1"/>
    <property type="molecule type" value="Genomic_DNA"/>
</dbReference>
<comment type="similarity">
    <text evidence="2">Belongs to the zinc-containing alcohol dehydrogenase family.</text>
</comment>
<name>A0A291H1G9_9MICO</name>
<dbReference type="AlphaFoldDB" id="A0A291H1G9"/>
<keyword evidence="3" id="KW-0479">Metal-binding</keyword>
<dbReference type="Proteomes" id="UP000217889">
    <property type="component" value="Chromosome"/>
</dbReference>
<evidence type="ECO:0000256" key="5">
    <source>
        <dbReference type="ARBA" id="ARBA00023002"/>
    </source>
</evidence>
<evidence type="ECO:0000313" key="7">
    <source>
        <dbReference type="EMBL" id="ATG56206.1"/>
    </source>
</evidence>
<keyword evidence="4" id="KW-0862">Zinc</keyword>
<evidence type="ECO:0000256" key="4">
    <source>
        <dbReference type="ARBA" id="ARBA00022833"/>
    </source>
</evidence>
<dbReference type="SMART" id="SM00829">
    <property type="entry name" value="PKS_ER"/>
    <property type="match status" value="1"/>
</dbReference>
<evidence type="ECO:0000313" key="8">
    <source>
        <dbReference type="Proteomes" id="UP000217889"/>
    </source>
</evidence>
<evidence type="ECO:0000256" key="1">
    <source>
        <dbReference type="ARBA" id="ARBA00001947"/>
    </source>
</evidence>
<dbReference type="PANTHER" id="PTHR43161:SF9">
    <property type="entry name" value="SORBITOL DEHYDROGENASE"/>
    <property type="match status" value="1"/>
</dbReference>